<sequence length="337" mass="37348">MVRKVGAAAICRFIESRPDVAGDVDVTLVGEASEVGASSGIVLFDVSYDTGQARVARQLVLRHAPAGDRRLFVEYDMARQFQVQRAMQGGNVPVPEPVWLDSDGRWLGVPGYTMARAHGVAPHTASFLRGPLAEASPDDREEMLGQVMKALVGIHTTDIKAGGLENFVMNATGSAPLERCINWYWRTWDWVRPPNFERLVPVRRWLLDNLPDGEPELIHGDPLLHNYMFDGTRLVAVLDWEVSTLSRAEADLAFQCVGNQLFAPPPDSGLLMPPGEAEWLAMYRAAGGRPLRDFEYFKKLAAYMLLVAYGSLRRNMTAAECAGLEPLLQQCWLLAEP</sequence>
<gene>
    <name evidence="2" type="ORF">BST20_23250</name>
</gene>
<reference evidence="2 3" key="1">
    <citation type="submission" date="2016-12" db="EMBL/GenBank/DDBJ databases">
        <title>The new phylogeny of genus Mycobacterium.</title>
        <authorList>
            <person name="Tortoli E."/>
            <person name="Trovato A."/>
            <person name="Cirillo D.M."/>
        </authorList>
    </citation>
    <scope>NUCLEOTIDE SEQUENCE [LARGE SCALE GENOMIC DNA]</scope>
    <source>
        <strain evidence="2 3">DSM 44624</strain>
    </source>
</reference>
<organism evidence="2 3">
    <name type="scientific">Mycobacterium branderi</name>
    <dbReference type="NCBI Taxonomy" id="43348"/>
    <lineage>
        <taxon>Bacteria</taxon>
        <taxon>Bacillati</taxon>
        <taxon>Actinomycetota</taxon>
        <taxon>Actinomycetes</taxon>
        <taxon>Mycobacteriales</taxon>
        <taxon>Mycobacteriaceae</taxon>
        <taxon>Mycobacterium</taxon>
    </lineage>
</organism>
<dbReference type="CDD" id="cd05154">
    <property type="entry name" value="ACAD10_11_N-like"/>
    <property type="match status" value="1"/>
</dbReference>
<dbReference type="InterPro" id="IPR002575">
    <property type="entry name" value="Aminoglycoside_PTrfase"/>
</dbReference>
<protein>
    <recommendedName>
        <fullName evidence="1">Aminoglycoside phosphotransferase domain-containing protein</fullName>
    </recommendedName>
</protein>
<accession>A0AA91LT90</accession>
<dbReference type="Gene3D" id="3.30.200.20">
    <property type="entry name" value="Phosphorylase Kinase, domain 1"/>
    <property type="match status" value="1"/>
</dbReference>
<dbReference type="Gene3D" id="3.90.1200.10">
    <property type="match status" value="1"/>
</dbReference>
<dbReference type="InterPro" id="IPR011009">
    <property type="entry name" value="Kinase-like_dom_sf"/>
</dbReference>
<dbReference type="PANTHER" id="PTHR21310">
    <property type="entry name" value="AMINOGLYCOSIDE PHOSPHOTRANSFERASE-RELATED-RELATED"/>
    <property type="match status" value="1"/>
</dbReference>
<dbReference type="EMBL" id="MVHM01000020">
    <property type="protein sequence ID" value="ORA33168.1"/>
    <property type="molecule type" value="Genomic_DNA"/>
</dbReference>
<name>A0AA91LT90_9MYCO</name>
<evidence type="ECO:0000313" key="3">
    <source>
        <dbReference type="Proteomes" id="UP000192441"/>
    </source>
</evidence>
<evidence type="ECO:0000313" key="2">
    <source>
        <dbReference type="EMBL" id="ORA33168.1"/>
    </source>
</evidence>
<evidence type="ECO:0000259" key="1">
    <source>
        <dbReference type="Pfam" id="PF01636"/>
    </source>
</evidence>
<dbReference type="InterPro" id="IPR041726">
    <property type="entry name" value="ACAD10_11_N"/>
</dbReference>
<proteinExistence type="predicted"/>
<dbReference type="InterPro" id="IPR051678">
    <property type="entry name" value="AGP_Transferase"/>
</dbReference>
<dbReference type="AlphaFoldDB" id="A0AA91LT90"/>
<dbReference type="Proteomes" id="UP000192441">
    <property type="component" value="Unassembled WGS sequence"/>
</dbReference>
<feature type="domain" description="Aminoglycoside phosphotransferase" evidence="1">
    <location>
        <begin position="57"/>
        <end position="288"/>
    </location>
</feature>
<dbReference type="Pfam" id="PF01636">
    <property type="entry name" value="APH"/>
    <property type="match status" value="1"/>
</dbReference>
<comment type="caution">
    <text evidence="2">The sequence shown here is derived from an EMBL/GenBank/DDBJ whole genome shotgun (WGS) entry which is preliminary data.</text>
</comment>
<dbReference type="SUPFAM" id="SSF56112">
    <property type="entry name" value="Protein kinase-like (PK-like)"/>
    <property type="match status" value="1"/>
</dbReference>